<organism evidence="1 2">
    <name type="scientific">Dreissena polymorpha</name>
    <name type="common">Zebra mussel</name>
    <name type="synonym">Mytilus polymorpha</name>
    <dbReference type="NCBI Taxonomy" id="45954"/>
    <lineage>
        <taxon>Eukaryota</taxon>
        <taxon>Metazoa</taxon>
        <taxon>Spiralia</taxon>
        <taxon>Lophotrochozoa</taxon>
        <taxon>Mollusca</taxon>
        <taxon>Bivalvia</taxon>
        <taxon>Autobranchia</taxon>
        <taxon>Heteroconchia</taxon>
        <taxon>Euheterodonta</taxon>
        <taxon>Imparidentia</taxon>
        <taxon>Neoheterodontei</taxon>
        <taxon>Myida</taxon>
        <taxon>Dreissenoidea</taxon>
        <taxon>Dreissenidae</taxon>
        <taxon>Dreissena</taxon>
    </lineage>
</organism>
<sequence length="81" mass="8847">MSLYVVTKYCPVHCGICVGKWSYKYFKSIVDSVLVSGHTSTVQSIVGYVLVCGHKNTVQSIVEYVLVSGHASTSSPLWTMS</sequence>
<comment type="caution">
    <text evidence="1">The sequence shown here is derived from an EMBL/GenBank/DDBJ whole genome shotgun (WGS) entry which is preliminary data.</text>
</comment>
<reference evidence="1" key="2">
    <citation type="submission" date="2020-11" db="EMBL/GenBank/DDBJ databases">
        <authorList>
            <person name="McCartney M.A."/>
            <person name="Auch B."/>
            <person name="Kono T."/>
            <person name="Mallez S."/>
            <person name="Becker A."/>
            <person name="Gohl D.M."/>
            <person name="Silverstein K.A.T."/>
            <person name="Koren S."/>
            <person name="Bechman K.B."/>
            <person name="Herman A."/>
            <person name="Abrahante J.E."/>
            <person name="Garbe J."/>
        </authorList>
    </citation>
    <scope>NUCLEOTIDE SEQUENCE</scope>
    <source>
        <strain evidence="1">Duluth1</strain>
        <tissue evidence="1">Whole animal</tissue>
    </source>
</reference>
<protein>
    <submittedName>
        <fullName evidence="1">Uncharacterized protein</fullName>
    </submittedName>
</protein>
<name>A0A9D3Z4R5_DREPO</name>
<reference evidence="1" key="1">
    <citation type="journal article" date="2019" name="bioRxiv">
        <title>The Genome of the Zebra Mussel, Dreissena polymorpha: A Resource for Invasive Species Research.</title>
        <authorList>
            <person name="McCartney M.A."/>
            <person name="Auch B."/>
            <person name="Kono T."/>
            <person name="Mallez S."/>
            <person name="Zhang Y."/>
            <person name="Obille A."/>
            <person name="Becker A."/>
            <person name="Abrahante J.E."/>
            <person name="Garbe J."/>
            <person name="Badalamenti J.P."/>
            <person name="Herman A."/>
            <person name="Mangelson H."/>
            <person name="Liachko I."/>
            <person name="Sullivan S."/>
            <person name="Sone E.D."/>
            <person name="Koren S."/>
            <person name="Silverstein K.A.T."/>
            <person name="Beckman K.B."/>
            <person name="Gohl D.M."/>
        </authorList>
    </citation>
    <scope>NUCLEOTIDE SEQUENCE</scope>
    <source>
        <strain evidence="1">Duluth1</strain>
        <tissue evidence="1">Whole animal</tissue>
    </source>
</reference>
<accession>A0A9D3Z4R5</accession>
<evidence type="ECO:0000313" key="2">
    <source>
        <dbReference type="Proteomes" id="UP000828390"/>
    </source>
</evidence>
<proteinExistence type="predicted"/>
<gene>
    <name evidence="1" type="ORF">DPMN_069658</name>
</gene>
<dbReference type="Proteomes" id="UP000828390">
    <property type="component" value="Unassembled WGS sequence"/>
</dbReference>
<keyword evidence="2" id="KW-1185">Reference proteome</keyword>
<dbReference type="EMBL" id="JAIWYP010000014">
    <property type="protein sequence ID" value="KAH3710189.1"/>
    <property type="molecule type" value="Genomic_DNA"/>
</dbReference>
<evidence type="ECO:0000313" key="1">
    <source>
        <dbReference type="EMBL" id="KAH3710189.1"/>
    </source>
</evidence>
<dbReference type="AlphaFoldDB" id="A0A9D3Z4R5"/>